<dbReference type="STRING" id="930171.Asphe3_21950"/>
<reference evidence="1 2" key="1">
    <citation type="journal article" date="2011" name="Stand. Genomic Sci.">
        <title>Complete genome sequence of Arthrobacter phenanthrenivorans type strain (Sphe3).</title>
        <authorList>
            <person name="Kallimanis A."/>
            <person name="Labutti K.M."/>
            <person name="Lapidus A."/>
            <person name="Clum A."/>
            <person name="Lykidis A."/>
            <person name="Mavromatis K."/>
            <person name="Pagani I."/>
            <person name="Liolios K."/>
            <person name="Ivanova N."/>
            <person name="Goodwin L."/>
            <person name="Pitluck S."/>
            <person name="Chen A."/>
            <person name="Palaniappan K."/>
            <person name="Markowitz V."/>
            <person name="Bristow J."/>
            <person name="Velentzas A.D."/>
            <person name="Perisynakis A."/>
            <person name="Ouzounis C.C."/>
            <person name="Kyrpides N.C."/>
            <person name="Koukkou A.I."/>
            <person name="Drainas C."/>
        </authorList>
    </citation>
    <scope>NUCLEOTIDE SEQUENCE [LARGE SCALE GENOMIC DNA]</scope>
    <source>
        <strain evidence="2">DSM 18606 / JCM 16027 / LMG 23796 / Sphe3</strain>
    </source>
</reference>
<gene>
    <name evidence="1" type="ordered locus">Asphe3_21950</name>
</gene>
<organism evidence="1 2">
    <name type="scientific">Pseudarthrobacter phenanthrenivorans (strain DSM 18606 / JCM 16027 / LMG 23796 / Sphe3)</name>
    <name type="common">Arthrobacter phenanthrenivorans</name>
    <dbReference type="NCBI Taxonomy" id="930171"/>
    <lineage>
        <taxon>Bacteria</taxon>
        <taxon>Bacillati</taxon>
        <taxon>Actinomycetota</taxon>
        <taxon>Actinomycetes</taxon>
        <taxon>Micrococcales</taxon>
        <taxon>Micrococcaceae</taxon>
        <taxon>Pseudarthrobacter</taxon>
    </lineage>
</organism>
<dbReference type="OrthoDB" id="5194813at2"/>
<dbReference type="Proteomes" id="UP000008639">
    <property type="component" value="Chromosome"/>
</dbReference>
<evidence type="ECO:0008006" key="3">
    <source>
        <dbReference type="Google" id="ProtNLM"/>
    </source>
</evidence>
<dbReference type="EMBL" id="CP002379">
    <property type="protein sequence ID" value="ADX73342.1"/>
    <property type="molecule type" value="Genomic_DNA"/>
</dbReference>
<evidence type="ECO:0000313" key="2">
    <source>
        <dbReference type="Proteomes" id="UP000008639"/>
    </source>
</evidence>
<dbReference type="KEGG" id="apn:Asphe3_21950"/>
<proteinExistence type="predicted"/>
<dbReference type="AlphaFoldDB" id="F0M3Q7"/>
<protein>
    <recommendedName>
        <fullName evidence="3">DUF2188 domain-containing protein</fullName>
    </recommendedName>
</protein>
<evidence type="ECO:0000313" key="1">
    <source>
        <dbReference type="EMBL" id="ADX73342.1"/>
    </source>
</evidence>
<dbReference type="eggNOG" id="ENOG5031YS8">
    <property type="taxonomic scope" value="Bacteria"/>
</dbReference>
<dbReference type="Pfam" id="PF09954">
    <property type="entry name" value="DUF2188"/>
    <property type="match status" value="1"/>
</dbReference>
<dbReference type="RefSeq" id="WP_013601264.1">
    <property type="nucleotide sequence ID" value="NC_015145.1"/>
</dbReference>
<sequence>MPNGDVETFPQDGTWFNRVTGEAATVGGSFRTKAEAVDAGRDLARERQVEHIIKNEDGQIAERNSYGNDPRNIPG</sequence>
<name>F0M3Q7_PSEPM</name>
<accession>F0M3Q7</accession>
<dbReference type="HOGENOM" id="CLU_179056_0_0_11"/>
<dbReference type="InterPro" id="IPR018691">
    <property type="entry name" value="DUF2188"/>
</dbReference>